<dbReference type="InterPro" id="IPR029044">
    <property type="entry name" value="Nucleotide-diphossugar_trans"/>
</dbReference>
<sequence length="321" mass="33985">MRAAPGSPGAEGVVRVSDDVAAIVTAYGPGGGLLELVESLLPQVARVVVVDDGSDPRFDPVLDAARRSGALVVRHSSNQGIAAALNTGVRAAEADAVTAPTFVLTLDQDSEVSPDFVSCLVGTAREAAEAGITVGMVAPAHVEGQPSPVAGAVRGFLLGRAPIQSGMLIPLDTLRRVGGFAEQLFIDGVDTDFALRVDRAGLRIVLSPAVRLGHSLGRRHTPRLLGVPVRLGGAPLELTHSAPFRYYYIVRNRVLLNRMHGRRHRAWSVRETLADARHLLVVQLLVPGRVPRARAALAGVRDGWAGRSGPMPERLRAALDR</sequence>
<evidence type="ECO:0000256" key="3">
    <source>
        <dbReference type="ARBA" id="ARBA00022676"/>
    </source>
</evidence>
<comment type="pathway">
    <text evidence="1">Cell wall biogenesis; cell wall polysaccharide biosynthesis.</text>
</comment>
<accession>A0ABP5QQL5</accession>
<name>A0ABP5QQL5_9MICO</name>
<protein>
    <submittedName>
        <fullName evidence="6">Glycosyltransferase family 2 protein</fullName>
    </submittedName>
</protein>
<evidence type="ECO:0000256" key="2">
    <source>
        <dbReference type="ARBA" id="ARBA00006739"/>
    </source>
</evidence>
<dbReference type="Pfam" id="PF00535">
    <property type="entry name" value="Glycos_transf_2"/>
    <property type="match status" value="1"/>
</dbReference>
<evidence type="ECO:0000313" key="7">
    <source>
        <dbReference type="Proteomes" id="UP001500929"/>
    </source>
</evidence>
<evidence type="ECO:0000313" key="6">
    <source>
        <dbReference type="EMBL" id="GAA2242089.1"/>
    </source>
</evidence>
<evidence type="ECO:0000256" key="1">
    <source>
        <dbReference type="ARBA" id="ARBA00004776"/>
    </source>
</evidence>
<comment type="similarity">
    <text evidence="2">Belongs to the glycosyltransferase 2 family.</text>
</comment>
<dbReference type="Proteomes" id="UP001500929">
    <property type="component" value="Unassembled WGS sequence"/>
</dbReference>
<comment type="caution">
    <text evidence="6">The sequence shown here is derived from an EMBL/GenBank/DDBJ whole genome shotgun (WGS) entry which is preliminary data.</text>
</comment>
<dbReference type="Gene3D" id="3.90.550.10">
    <property type="entry name" value="Spore Coat Polysaccharide Biosynthesis Protein SpsA, Chain A"/>
    <property type="match status" value="1"/>
</dbReference>
<dbReference type="PANTHER" id="PTHR43179:SF12">
    <property type="entry name" value="GALACTOFURANOSYLTRANSFERASE GLFT2"/>
    <property type="match status" value="1"/>
</dbReference>
<keyword evidence="7" id="KW-1185">Reference proteome</keyword>
<reference evidence="7" key="1">
    <citation type="journal article" date="2019" name="Int. J. Syst. Evol. Microbiol.">
        <title>The Global Catalogue of Microorganisms (GCM) 10K type strain sequencing project: providing services to taxonomists for standard genome sequencing and annotation.</title>
        <authorList>
            <consortium name="The Broad Institute Genomics Platform"/>
            <consortium name="The Broad Institute Genome Sequencing Center for Infectious Disease"/>
            <person name="Wu L."/>
            <person name="Ma J."/>
        </authorList>
    </citation>
    <scope>NUCLEOTIDE SEQUENCE [LARGE SCALE GENOMIC DNA]</scope>
    <source>
        <strain evidence="7">JCM 16117</strain>
    </source>
</reference>
<dbReference type="EMBL" id="BAAAQY010000009">
    <property type="protein sequence ID" value="GAA2242089.1"/>
    <property type="molecule type" value="Genomic_DNA"/>
</dbReference>
<feature type="domain" description="Glycosyltransferase 2-like" evidence="5">
    <location>
        <begin position="23"/>
        <end position="135"/>
    </location>
</feature>
<keyword evidence="3" id="KW-0328">Glycosyltransferase</keyword>
<evidence type="ECO:0000256" key="4">
    <source>
        <dbReference type="ARBA" id="ARBA00022679"/>
    </source>
</evidence>
<dbReference type="SUPFAM" id="SSF53448">
    <property type="entry name" value="Nucleotide-diphospho-sugar transferases"/>
    <property type="match status" value="1"/>
</dbReference>
<evidence type="ECO:0000259" key="5">
    <source>
        <dbReference type="Pfam" id="PF00535"/>
    </source>
</evidence>
<keyword evidence="4" id="KW-0808">Transferase</keyword>
<gene>
    <name evidence="6" type="ORF">GCM10009851_29280</name>
</gene>
<dbReference type="PANTHER" id="PTHR43179">
    <property type="entry name" value="RHAMNOSYLTRANSFERASE WBBL"/>
    <property type="match status" value="1"/>
</dbReference>
<dbReference type="InterPro" id="IPR001173">
    <property type="entry name" value="Glyco_trans_2-like"/>
</dbReference>
<proteinExistence type="inferred from homology"/>
<organism evidence="6 7">
    <name type="scientific">Herbiconiux moechotypicola</name>
    <dbReference type="NCBI Taxonomy" id="637393"/>
    <lineage>
        <taxon>Bacteria</taxon>
        <taxon>Bacillati</taxon>
        <taxon>Actinomycetota</taxon>
        <taxon>Actinomycetes</taxon>
        <taxon>Micrococcales</taxon>
        <taxon>Microbacteriaceae</taxon>
        <taxon>Herbiconiux</taxon>
    </lineage>
</organism>